<accession>A0A850ESG0</accession>
<comment type="caution">
    <text evidence="1">The sequence shown here is derived from an EMBL/GenBank/DDBJ whole genome shotgun (WGS) entry which is preliminary data.</text>
</comment>
<evidence type="ECO:0000313" key="1">
    <source>
        <dbReference type="EMBL" id="NUU62659.1"/>
    </source>
</evidence>
<organism evidence="1 2">
    <name type="scientific">Paenibacillus agri</name>
    <dbReference type="NCBI Taxonomy" id="2744309"/>
    <lineage>
        <taxon>Bacteria</taxon>
        <taxon>Bacillati</taxon>
        <taxon>Bacillota</taxon>
        <taxon>Bacilli</taxon>
        <taxon>Bacillales</taxon>
        <taxon>Paenibacillaceae</taxon>
        <taxon>Paenibacillus</taxon>
    </lineage>
</organism>
<evidence type="ECO:0000313" key="2">
    <source>
        <dbReference type="Proteomes" id="UP000564806"/>
    </source>
</evidence>
<dbReference type="AlphaFoldDB" id="A0A850ESG0"/>
<proteinExistence type="predicted"/>
<dbReference type="RefSeq" id="WP_175373108.1">
    <property type="nucleotide sequence ID" value="NZ_JABWCS010000215.1"/>
</dbReference>
<name>A0A850ESG0_9BACL</name>
<dbReference type="EMBL" id="JABWCS010000215">
    <property type="protein sequence ID" value="NUU62659.1"/>
    <property type="molecule type" value="Genomic_DNA"/>
</dbReference>
<gene>
    <name evidence="1" type="ORF">HPT30_20135</name>
</gene>
<dbReference type="Proteomes" id="UP000564806">
    <property type="component" value="Unassembled WGS sequence"/>
</dbReference>
<protein>
    <submittedName>
        <fullName evidence="1">Uncharacterized protein</fullName>
    </submittedName>
</protein>
<keyword evidence="2" id="KW-1185">Reference proteome</keyword>
<sequence>MTEQDKAEFAAALAELYVKRRQEWWSAIDRVQKIRAAIKEYSQAFLLQQDRIKQIATAKWDQLVEVIDLLPADIKAATMQEVARIE</sequence>
<reference evidence="1" key="1">
    <citation type="submission" date="2020-06" db="EMBL/GenBank/DDBJ databases">
        <title>Paenibacillus sp. nov., isolated from soil.</title>
        <authorList>
            <person name="Seo Y.L."/>
        </authorList>
    </citation>
    <scope>NUCLEOTIDE SEQUENCE [LARGE SCALE GENOMIC DNA]</scope>
    <source>
        <strain evidence="1">JW14</strain>
    </source>
</reference>